<proteinExistence type="predicted"/>
<evidence type="ECO:0000256" key="4">
    <source>
        <dbReference type="ARBA" id="ARBA00023284"/>
    </source>
</evidence>
<dbReference type="GO" id="GO:0005829">
    <property type="term" value="C:cytosol"/>
    <property type="evidence" value="ECO:0007669"/>
    <property type="project" value="TreeGrafter"/>
</dbReference>
<dbReference type="Pfam" id="PF00581">
    <property type="entry name" value="Rhodanese"/>
    <property type="match status" value="1"/>
</dbReference>
<dbReference type="EMBL" id="LVJE01000033">
    <property type="protein sequence ID" value="OAB26263.1"/>
    <property type="molecule type" value="Genomic_DNA"/>
</dbReference>
<dbReference type="PANTHER" id="PTHR45663">
    <property type="entry name" value="GEO12009P1"/>
    <property type="match status" value="1"/>
</dbReference>
<dbReference type="PROSITE" id="PS00194">
    <property type="entry name" value="THIOREDOXIN_1"/>
    <property type="match status" value="1"/>
</dbReference>
<evidence type="ECO:0000313" key="8">
    <source>
        <dbReference type="EMBL" id="OAB26263.1"/>
    </source>
</evidence>
<feature type="domain" description="Rhodanese" evidence="6">
    <location>
        <begin position="40"/>
        <end position="130"/>
    </location>
</feature>
<dbReference type="OrthoDB" id="9808735at2"/>
<evidence type="ECO:0000256" key="3">
    <source>
        <dbReference type="ARBA" id="ARBA00023157"/>
    </source>
</evidence>
<dbReference type="Gene3D" id="3.40.250.10">
    <property type="entry name" value="Rhodanese-like domain"/>
    <property type="match status" value="1"/>
</dbReference>
<protein>
    <submittedName>
        <fullName evidence="8">Thioredoxin</fullName>
    </submittedName>
</protein>
<organism evidence="8 9">
    <name type="scientific">Flavobacterium fryxellicola</name>
    <dbReference type="NCBI Taxonomy" id="249352"/>
    <lineage>
        <taxon>Bacteria</taxon>
        <taxon>Pseudomonadati</taxon>
        <taxon>Bacteroidota</taxon>
        <taxon>Flavobacteriia</taxon>
        <taxon>Flavobacteriales</taxon>
        <taxon>Flavobacteriaceae</taxon>
        <taxon>Flavobacterium</taxon>
    </lineage>
</organism>
<dbReference type="GO" id="GO:0015035">
    <property type="term" value="F:protein-disulfide reductase activity"/>
    <property type="evidence" value="ECO:0007669"/>
    <property type="project" value="TreeGrafter"/>
</dbReference>
<evidence type="ECO:0000256" key="1">
    <source>
        <dbReference type="ARBA" id="ARBA00022448"/>
    </source>
</evidence>
<feature type="chain" id="PRO_5007893403" evidence="5">
    <location>
        <begin position="21"/>
        <end position="232"/>
    </location>
</feature>
<dbReference type="Gene3D" id="3.40.30.10">
    <property type="entry name" value="Glutaredoxin"/>
    <property type="match status" value="1"/>
</dbReference>
<evidence type="ECO:0000313" key="9">
    <source>
        <dbReference type="Proteomes" id="UP000077164"/>
    </source>
</evidence>
<dbReference type="InterPro" id="IPR036873">
    <property type="entry name" value="Rhodanese-like_dom_sf"/>
</dbReference>
<dbReference type="AlphaFoldDB" id="A0A167VBW5"/>
<evidence type="ECO:0000259" key="6">
    <source>
        <dbReference type="PROSITE" id="PS50206"/>
    </source>
</evidence>
<dbReference type="SMART" id="SM00450">
    <property type="entry name" value="RHOD"/>
    <property type="match status" value="1"/>
</dbReference>
<dbReference type="CDD" id="cd00158">
    <property type="entry name" value="RHOD"/>
    <property type="match status" value="1"/>
</dbReference>
<keyword evidence="2" id="KW-0249">Electron transport</keyword>
<dbReference type="SUPFAM" id="SSF52821">
    <property type="entry name" value="Rhodanese/Cell cycle control phosphatase"/>
    <property type="match status" value="1"/>
</dbReference>
<gene>
    <name evidence="8" type="ORF">FBFR_13090</name>
</gene>
<dbReference type="Pfam" id="PF00085">
    <property type="entry name" value="Thioredoxin"/>
    <property type="match status" value="1"/>
</dbReference>
<dbReference type="GO" id="GO:0045454">
    <property type="term" value="P:cell redox homeostasis"/>
    <property type="evidence" value="ECO:0007669"/>
    <property type="project" value="TreeGrafter"/>
</dbReference>
<feature type="domain" description="Thioredoxin" evidence="7">
    <location>
        <begin position="97"/>
        <end position="232"/>
    </location>
</feature>
<name>A0A167VBW5_9FLAO</name>
<evidence type="ECO:0000259" key="7">
    <source>
        <dbReference type="PROSITE" id="PS51352"/>
    </source>
</evidence>
<keyword evidence="5" id="KW-0732">Signal</keyword>
<evidence type="ECO:0000256" key="2">
    <source>
        <dbReference type="ARBA" id="ARBA00022982"/>
    </source>
</evidence>
<dbReference type="RefSeq" id="WP_066082077.1">
    <property type="nucleotide sequence ID" value="NZ_FRDK01000013.1"/>
</dbReference>
<dbReference type="PRINTS" id="PR00421">
    <property type="entry name" value="THIOREDOXIN"/>
</dbReference>
<keyword evidence="9" id="KW-1185">Reference proteome</keyword>
<reference evidence="8 9" key="1">
    <citation type="submission" date="2016-03" db="EMBL/GenBank/DDBJ databases">
        <title>Draft genome sequence of Flavobacterium fryxellicola DSM 16209.</title>
        <authorList>
            <person name="Shin S.-K."/>
            <person name="Yi H."/>
        </authorList>
    </citation>
    <scope>NUCLEOTIDE SEQUENCE [LARGE SCALE GENOMIC DNA]</scope>
    <source>
        <strain evidence="8 9">DSM 16209</strain>
    </source>
</reference>
<dbReference type="Proteomes" id="UP000077164">
    <property type="component" value="Unassembled WGS sequence"/>
</dbReference>
<accession>A0A167VBW5</accession>
<dbReference type="PROSITE" id="PS50206">
    <property type="entry name" value="RHODANESE_3"/>
    <property type="match status" value="1"/>
</dbReference>
<dbReference type="PROSITE" id="PS51257">
    <property type="entry name" value="PROKAR_LIPOPROTEIN"/>
    <property type="match status" value="1"/>
</dbReference>
<dbReference type="SUPFAM" id="SSF52833">
    <property type="entry name" value="Thioredoxin-like"/>
    <property type="match status" value="1"/>
</dbReference>
<keyword evidence="4" id="KW-0676">Redox-active center</keyword>
<dbReference type="InterPro" id="IPR036249">
    <property type="entry name" value="Thioredoxin-like_sf"/>
</dbReference>
<sequence>MKYNPILVLLLSFLVLSCNSQSSKYSKSIDAKAFSEKIAATPNPQILDVRTPEEFSSDHIDKAININWLGDSFVVETKKLDKTRPLFVYCKSGARSQSAVQKLEELGFTNLYQLQGGILKWDAAGFSKPSDKITGMSIQDYKKLVNSDKKVLISFYAEWCAPCKKMSPYINQMQKELADDVTIIRLDADKNKTLMTEMKISELPTLLLYDNAAVTWRQSGFVSEEELRKQIQ</sequence>
<dbReference type="PROSITE" id="PS51352">
    <property type="entry name" value="THIOREDOXIN_2"/>
    <property type="match status" value="1"/>
</dbReference>
<evidence type="ECO:0000256" key="5">
    <source>
        <dbReference type="SAM" id="SignalP"/>
    </source>
</evidence>
<keyword evidence="3" id="KW-1015">Disulfide bond</keyword>
<keyword evidence="1" id="KW-0813">Transport</keyword>
<dbReference type="InterPro" id="IPR013766">
    <property type="entry name" value="Thioredoxin_domain"/>
</dbReference>
<dbReference type="InterPro" id="IPR001763">
    <property type="entry name" value="Rhodanese-like_dom"/>
</dbReference>
<dbReference type="PANTHER" id="PTHR45663:SF11">
    <property type="entry name" value="GEO12009P1"/>
    <property type="match status" value="1"/>
</dbReference>
<comment type="caution">
    <text evidence="8">The sequence shown here is derived from an EMBL/GenBank/DDBJ whole genome shotgun (WGS) entry which is preliminary data.</text>
</comment>
<dbReference type="CDD" id="cd02947">
    <property type="entry name" value="TRX_family"/>
    <property type="match status" value="1"/>
</dbReference>
<feature type="signal peptide" evidence="5">
    <location>
        <begin position="1"/>
        <end position="20"/>
    </location>
</feature>
<dbReference type="InterPro" id="IPR017937">
    <property type="entry name" value="Thioredoxin_CS"/>
</dbReference>
<dbReference type="STRING" id="249352.SAMN05444395_11318"/>